<evidence type="ECO:0000313" key="1">
    <source>
        <dbReference type="EMBL" id="QFF99962.1"/>
    </source>
</evidence>
<dbReference type="EMBL" id="CP031223">
    <property type="protein sequence ID" value="QFF99962.1"/>
    <property type="molecule type" value="Genomic_DNA"/>
</dbReference>
<keyword evidence="2" id="KW-1185">Reference proteome</keyword>
<reference evidence="1 2" key="1">
    <citation type="submission" date="2018-07" db="EMBL/GenBank/DDBJ databases">
        <title>Complete genome sequence of Psychrobacillus sp. PB01, isolated from iceberg, and comparative genome analysis of Psychrobacillus strains.</title>
        <authorList>
            <person name="Lee P.C."/>
        </authorList>
    </citation>
    <scope>NUCLEOTIDE SEQUENCE [LARGE SCALE GENOMIC DNA]</scope>
    <source>
        <strain evidence="1 2">PB01</strain>
    </source>
</reference>
<dbReference type="AlphaFoldDB" id="A0A5J6SQL7"/>
<protein>
    <submittedName>
        <fullName evidence="1">Uncharacterized protein</fullName>
    </submittedName>
</protein>
<proteinExistence type="predicted"/>
<evidence type="ECO:0000313" key="2">
    <source>
        <dbReference type="Proteomes" id="UP000325517"/>
    </source>
</evidence>
<organism evidence="1 2">
    <name type="scientific">Psychrobacillus glaciei</name>
    <dbReference type="NCBI Taxonomy" id="2283160"/>
    <lineage>
        <taxon>Bacteria</taxon>
        <taxon>Bacillati</taxon>
        <taxon>Bacillota</taxon>
        <taxon>Bacilli</taxon>
        <taxon>Bacillales</taxon>
        <taxon>Bacillaceae</taxon>
        <taxon>Psychrobacillus</taxon>
    </lineage>
</organism>
<gene>
    <name evidence="1" type="ORF">PB01_14655</name>
</gene>
<dbReference type="KEGG" id="psyo:PB01_14655"/>
<sequence>MFLLDWSERAATPTGGQQDVGHEGVATRCGASSLRSLWANETSQRTRSGGEGSSLTRWKVSALQRKSQRQLSYDVIYLKSELKYKNVSQYLVSLNRRRWIINGLDAKRHTILFSKKTIIKSIK</sequence>
<name>A0A5J6SQL7_9BACI</name>
<accession>A0A5J6SQL7</accession>
<dbReference type="Proteomes" id="UP000325517">
    <property type="component" value="Chromosome"/>
</dbReference>